<dbReference type="InterPro" id="IPR003821">
    <property type="entry name" value="DXP_reductoisomerase"/>
</dbReference>
<dbReference type="Pfam" id="PF08436">
    <property type="entry name" value="DXP_redisom_C"/>
    <property type="match status" value="1"/>
</dbReference>
<dbReference type="GO" id="GO:0030604">
    <property type="term" value="F:1-deoxy-D-xylulose-5-phosphate reductoisomerase activity"/>
    <property type="evidence" value="ECO:0007669"/>
    <property type="project" value="UniProtKB-UniRule"/>
</dbReference>
<keyword evidence="7 9" id="KW-0414">Isoprene biosynthesis</keyword>
<feature type="binding site" evidence="9">
    <location>
        <position position="43"/>
    </location>
    <ligand>
        <name>NADPH</name>
        <dbReference type="ChEBI" id="CHEBI:57783"/>
    </ligand>
</feature>
<dbReference type="GO" id="GO:0030145">
    <property type="term" value="F:manganese ion binding"/>
    <property type="evidence" value="ECO:0007669"/>
    <property type="project" value="TreeGrafter"/>
</dbReference>
<comment type="cofactor">
    <cofactor evidence="9">
        <name>Mg(2+)</name>
        <dbReference type="ChEBI" id="CHEBI:18420"/>
    </cofactor>
    <cofactor evidence="9">
        <name>Mn(2+)</name>
        <dbReference type="ChEBI" id="CHEBI:29035"/>
    </cofactor>
</comment>
<dbReference type="PANTHER" id="PTHR30525">
    <property type="entry name" value="1-DEOXY-D-XYLULOSE 5-PHOSPHATE REDUCTOISOMERASE"/>
    <property type="match status" value="1"/>
</dbReference>
<dbReference type="HAMAP" id="MF_00183">
    <property type="entry name" value="DXP_reductoisom"/>
    <property type="match status" value="1"/>
</dbReference>
<feature type="binding site" evidence="9">
    <location>
        <position position="218"/>
    </location>
    <ligand>
        <name>1-deoxy-D-xylulose 5-phosphate</name>
        <dbReference type="ChEBI" id="CHEBI:57792"/>
    </ligand>
</feature>
<dbReference type="AlphaFoldDB" id="A0A7C3UVE0"/>
<feature type="binding site" evidence="9">
    <location>
        <position position="44"/>
    </location>
    <ligand>
        <name>NADPH</name>
        <dbReference type="ChEBI" id="CHEBI:57783"/>
    </ligand>
</feature>
<reference evidence="13" key="1">
    <citation type="journal article" date="2020" name="mSystems">
        <title>Genome- and Community-Level Interaction Insights into Carbon Utilization and Element Cycling Functions of Hydrothermarchaeota in Hydrothermal Sediment.</title>
        <authorList>
            <person name="Zhou Z."/>
            <person name="Liu Y."/>
            <person name="Xu W."/>
            <person name="Pan J."/>
            <person name="Luo Z.H."/>
            <person name="Li M."/>
        </authorList>
    </citation>
    <scope>NUCLEOTIDE SEQUENCE [LARGE SCALE GENOMIC DNA]</scope>
    <source>
        <strain evidence="13">SpSt-906</strain>
    </source>
</reference>
<dbReference type="GO" id="GO:0070402">
    <property type="term" value="F:NADPH binding"/>
    <property type="evidence" value="ECO:0007669"/>
    <property type="project" value="InterPro"/>
</dbReference>
<feature type="binding site" evidence="9">
    <location>
        <position position="205"/>
    </location>
    <ligand>
        <name>NADPH</name>
        <dbReference type="ChEBI" id="CHEBI:57783"/>
    </ligand>
</feature>
<evidence type="ECO:0000256" key="8">
    <source>
        <dbReference type="ARBA" id="ARBA00048543"/>
    </source>
</evidence>
<dbReference type="InterPro" id="IPR036169">
    <property type="entry name" value="DXPR_C_sf"/>
</dbReference>
<feature type="binding site" evidence="9">
    <location>
        <position position="13"/>
    </location>
    <ligand>
        <name>NADPH</name>
        <dbReference type="ChEBI" id="CHEBI:57783"/>
    </ligand>
</feature>
<gene>
    <name evidence="9" type="primary">dxr</name>
    <name evidence="13" type="ORF">ENX07_05725</name>
</gene>
<evidence type="ECO:0000256" key="7">
    <source>
        <dbReference type="ARBA" id="ARBA00023229"/>
    </source>
</evidence>
<feature type="binding site" evidence="9">
    <location>
        <position position="154"/>
    </location>
    <ligand>
        <name>Mn(2+)</name>
        <dbReference type="ChEBI" id="CHEBI:29035"/>
    </ligand>
</feature>
<evidence type="ECO:0000256" key="2">
    <source>
        <dbReference type="ARBA" id="ARBA00006825"/>
    </source>
</evidence>
<dbReference type="GO" id="GO:0016853">
    <property type="term" value="F:isomerase activity"/>
    <property type="evidence" value="ECO:0007669"/>
    <property type="project" value="UniProtKB-KW"/>
</dbReference>
<dbReference type="InterPro" id="IPR013644">
    <property type="entry name" value="DXP_reductoisomerase_C"/>
</dbReference>
<accession>A0A7C3UVE0</accession>
<evidence type="ECO:0000259" key="12">
    <source>
        <dbReference type="Pfam" id="PF13288"/>
    </source>
</evidence>
<feature type="binding site" evidence="9">
    <location>
        <position position="12"/>
    </location>
    <ligand>
        <name>NADPH</name>
        <dbReference type="ChEBI" id="CHEBI:57783"/>
    </ligand>
</feature>
<keyword evidence="4 9" id="KW-0521">NADP</keyword>
<feature type="binding site" evidence="9">
    <location>
        <position position="217"/>
    </location>
    <ligand>
        <name>1-deoxy-D-xylulose 5-phosphate</name>
        <dbReference type="ChEBI" id="CHEBI:57792"/>
    </ligand>
</feature>
<feature type="binding site" evidence="9">
    <location>
        <position position="180"/>
    </location>
    <ligand>
        <name>1-deoxy-D-xylulose 5-phosphate</name>
        <dbReference type="ChEBI" id="CHEBI:57792"/>
    </ligand>
</feature>
<feature type="domain" description="DXP reductoisomerase C-terminal" evidence="12">
    <location>
        <begin position="262"/>
        <end position="377"/>
    </location>
</feature>
<organism evidence="13">
    <name type="scientific">candidate division WOR-3 bacterium</name>
    <dbReference type="NCBI Taxonomy" id="2052148"/>
    <lineage>
        <taxon>Bacteria</taxon>
        <taxon>Bacteria division WOR-3</taxon>
    </lineage>
</organism>
<evidence type="ECO:0000256" key="1">
    <source>
        <dbReference type="ARBA" id="ARBA00005094"/>
    </source>
</evidence>
<evidence type="ECO:0000259" key="10">
    <source>
        <dbReference type="Pfam" id="PF02670"/>
    </source>
</evidence>
<comment type="caution">
    <text evidence="13">The sequence shown here is derived from an EMBL/GenBank/DDBJ whole genome shotgun (WGS) entry which is preliminary data.</text>
</comment>
<name>A0A7C3UVE0_UNCW3</name>
<evidence type="ECO:0000256" key="3">
    <source>
        <dbReference type="ARBA" id="ARBA00022723"/>
    </source>
</evidence>
<keyword evidence="3 9" id="KW-0479">Metal-binding</keyword>
<dbReference type="InterPro" id="IPR036291">
    <property type="entry name" value="NAD(P)-bd_dom_sf"/>
</dbReference>
<feature type="binding site" evidence="9">
    <location>
        <position position="156"/>
    </location>
    <ligand>
        <name>1-deoxy-D-xylulose 5-phosphate</name>
        <dbReference type="ChEBI" id="CHEBI:57792"/>
    </ligand>
</feature>
<feature type="binding site" evidence="9">
    <location>
        <position position="221"/>
    </location>
    <ligand>
        <name>Mn(2+)</name>
        <dbReference type="ChEBI" id="CHEBI:29035"/>
    </ligand>
</feature>
<evidence type="ECO:0000256" key="5">
    <source>
        <dbReference type="ARBA" id="ARBA00023002"/>
    </source>
</evidence>
<feature type="domain" description="1-deoxy-D-xylulose 5-phosphate reductoisomerase C-terminal" evidence="11">
    <location>
        <begin position="150"/>
        <end position="229"/>
    </location>
</feature>
<feature type="binding site" evidence="9">
    <location>
        <position position="156"/>
    </location>
    <ligand>
        <name>Mn(2+)</name>
        <dbReference type="ChEBI" id="CHEBI:29035"/>
    </ligand>
</feature>
<keyword evidence="6 9" id="KW-0464">Manganese</keyword>
<dbReference type="EMBL" id="DTMQ01000039">
    <property type="protein sequence ID" value="HGE99549.1"/>
    <property type="molecule type" value="Genomic_DNA"/>
</dbReference>
<comment type="pathway">
    <text evidence="1 9">Isoprenoid biosynthesis; isopentenyl diphosphate biosynthesis via DXP pathway; isopentenyl diphosphate from 1-deoxy-D-xylulose 5-phosphate: step 1/6.</text>
</comment>
<comment type="caution">
    <text evidence="9">Lacks conserved residue(s) required for the propagation of feature annotation.</text>
</comment>
<feature type="binding site" evidence="9">
    <location>
        <position position="128"/>
    </location>
    <ligand>
        <name>NADPH</name>
        <dbReference type="ChEBI" id="CHEBI:57783"/>
    </ligand>
</feature>
<dbReference type="GO" id="GO:0051484">
    <property type="term" value="P:isopentenyl diphosphate biosynthetic process, methylerythritol 4-phosphate pathway involved in terpenoid biosynthetic process"/>
    <property type="evidence" value="ECO:0007669"/>
    <property type="project" value="TreeGrafter"/>
</dbReference>
<dbReference type="SUPFAM" id="SSF55347">
    <property type="entry name" value="Glyceraldehyde-3-phosphate dehydrogenase-like, C-terminal domain"/>
    <property type="match status" value="1"/>
</dbReference>
<evidence type="ECO:0000259" key="11">
    <source>
        <dbReference type="Pfam" id="PF08436"/>
    </source>
</evidence>
<dbReference type="Gene3D" id="1.10.1740.10">
    <property type="match status" value="1"/>
</dbReference>
<evidence type="ECO:0000256" key="6">
    <source>
        <dbReference type="ARBA" id="ARBA00023211"/>
    </source>
</evidence>
<dbReference type="PIRSF" id="PIRSF006205">
    <property type="entry name" value="Dxp_reductismrs"/>
    <property type="match status" value="1"/>
</dbReference>
<dbReference type="SUPFAM" id="SSF69055">
    <property type="entry name" value="1-deoxy-D-xylulose-5-phosphate reductoisomerase, C-terminal domain"/>
    <property type="match status" value="1"/>
</dbReference>
<dbReference type="PANTHER" id="PTHR30525:SF0">
    <property type="entry name" value="1-DEOXY-D-XYLULOSE 5-PHOSPHATE REDUCTOISOMERASE, CHLOROPLASTIC"/>
    <property type="match status" value="1"/>
</dbReference>
<comment type="catalytic activity">
    <reaction evidence="8">
        <text>2-C-methyl-D-erythritol 4-phosphate + NADP(+) = 1-deoxy-D-xylulose 5-phosphate + NADPH + H(+)</text>
        <dbReference type="Rhea" id="RHEA:13717"/>
        <dbReference type="ChEBI" id="CHEBI:15378"/>
        <dbReference type="ChEBI" id="CHEBI:57783"/>
        <dbReference type="ChEBI" id="CHEBI:57792"/>
        <dbReference type="ChEBI" id="CHEBI:58262"/>
        <dbReference type="ChEBI" id="CHEBI:58349"/>
        <dbReference type="EC" id="1.1.1.267"/>
    </reaction>
    <physiologicalReaction direction="right-to-left" evidence="8">
        <dbReference type="Rhea" id="RHEA:13719"/>
    </physiologicalReaction>
</comment>
<dbReference type="Pfam" id="PF13288">
    <property type="entry name" value="DXPR_C"/>
    <property type="match status" value="1"/>
</dbReference>
<dbReference type="Pfam" id="PF02670">
    <property type="entry name" value="DXP_reductoisom"/>
    <property type="match status" value="1"/>
</dbReference>
<keyword evidence="9" id="KW-0460">Magnesium</keyword>
<protein>
    <recommendedName>
        <fullName evidence="9">1-deoxy-D-xylulose 5-phosphate reductoisomerase</fullName>
        <shortName evidence="9">DXP reductoisomerase</shortName>
        <ecNumber evidence="9">1.1.1.267</ecNumber>
    </recommendedName>
    <alternativeName>
        <fullName evidence="9">1-deoxyxylulose-5-phosphate reductoisomerase</fullName>
    </alternativeName>
    <alternativeName>
        <fullName evidence="9">2-C-methyl-D-erythritol 4-phosphate synthase</fullName>
    </alternativeName>
</protein>
<keyword evidence="5 9" id="KW-0560">Oxidoreductase</keyword>
<dbReference type="SUPFAM" id="SSF51735">
    <property type="entry name" value="NAD(P)-binding Rossmann-fold domains"/>
    <property type="match status" value="1"/>
</dbReference>
<dbReference type="UniPathway" id="UPA00056">
    <property type="reaction ID" value="UER00092"/>
</dbReference>
<comment type="similarity">
    <text evidence="2 9">Belongs to the DXR family.</text>
</comment>
<proteinExistence type="inferred from homology"/>
<dbReference type="EC" id="1.1.1.267" evidence="9"/>
<comment type="function">
    <text evidence="9">Catalyzes the NADPH-dependent rearrangement and reduction of 1-deoxy-D-xylulose-5-phosphate (DXP) to 2-C-methyl-D-erythritol 4-phosphate (MEP).</text>
</comment>
<feature type="binding site" evidence="9">
    <location>
        <position position="212"/>
    </location>
    <ligand>
        <name>1-deoxy-D-xylulose 5-phosphate</name>
        <dbReference type="ChEBI" id="CHEBI:57792"/>
    </ligand>
</feature>
<keyword evidence="13" id="KW-0413">Isomerase</keyword>
<evidence type="ECO:0000256" key="4">
    <source>
        <dbReference type="ARBA" id="ARBA00022857"/>
    </source>
</evidence>
<dbReference type="InterPro" id="IPR013512">
    <property type="entry name" value="DXP_reductoisomerase_N"/>
</dbReference>
<evidence type="ECO:0000256" key="9">
    <source>
        <dbReference type="HAMAP-Rule" id="MF_00183"/>
    </source>
</evidence>
<dbReference type="InterPro" id="IPR026877">
    <property type="entry name" value="DXPR_C"/>
</dbReference>
<feature type="domain" description="1-deoxy-D-xylulose 5-phosphate reductoisomerase N-terminal" evidence="10">
    <location>
        <begin position="6"/>
        <end position="136"/>
    </location>
</feature>
<dbReference type="Gene3D" id="3.40.50.720">
    <property type="entry name" value="NAD(P)-binding Rossmann-like Domain"/>
    <property type="match status" value="1"/>
</dbReference>
<dbReference type="NCBIfam" id="TIGR00243">
    <property type="entry name" value="Dxr"/>
    <property type="match status" value="1"/>
</dbReference>
<feature type="binding site" evidence="9">
    <location>
        <position position="221"/>
    </location>
    <ligand>
        <name>1-deoxy-D-xylulose 5-phosphate</name>
        <dbReference type="ChEBI" id="CHEBI:57792"/>
    </ligand>
</feature>
<sequence>MKAVNIAILGSTGFLGRQALAVVKTLKKKVRDEFNLFALSCEKNYRALLRQGRNLSPRFLVVYKQDAAKEIKKERLPPGTSLLFGEEGIMEICAHPEVQTILFLTGGSALLSPLLLAIEKKKRICLANKELVVAFGKFIFEKAKERGVSIIPIDSEISGIFQCLAGRNNEKISKVTITSSGGPFFHREKRPTLKTCLSHPVWRMGKKITVDSATLMNKGFEVIEAVRFFSLPPKKVSVLIHPQVFVHALVQFVDGRIIAQVAKPDMRLFLQYALTYPETFPSPVKPLDLSQLRHWDFFPPDTKRFPCLQFAYRAIEEDGSLPVVLTVADEVAVNYFLQRKIKFSSIPKVIEETLSQHRPIRNPTLAELLNVEREAKEKAKEIAEAIK</sequence>
<feature type="binding site" evidence="9">
    <location>
        <position position="155"/>
    </location>
    <ligand>
        <name>1-deoxy-D-xylulose 5-phosphate</name>
        <dbReference type="ChEBI" id="CHEBI:57792"/>
    </ligand>
</feature>
<feature type="binding site" evidence="9">
    <location>
        <position position="129"/>
    </location>
    <ligand>
        <name>1-deoxy-D-xylulose 5-phosphate</name>
        <dbReference type="ChEBI" id="CHEBI:57792"/>
    </ligand>
</feature>
<feature type="binding site" evidence="9">
    <location>
        <position position="199"/>
    </location>
    <ligand>
        <name>1-deoxy-D-xylulose 5-phosphate</name>
        <dbReference type="ChEBI" id="CHEBI:57792"/>
    </ligand>
</feature>
<evidence type="ECO:0000313" key="13">
    <source>
        <dbReference type="EMBL" id="HGE99549.1"/>
    </source>
</evidence>
<feature type="binding site" evidence="9">
    <location>
        <position position="130"/>
    </location>
    <ligand>
        <name>NADPH</name>
        <dbReference type="ChEBI" id="CHEBI:57783"/>
    </ligand>
</feature>